<organism evidence="3">
    <name type="scientific">Tanacetum cinerariifolium</name>
    <name type="common">Dalmatian daisy</name>
    <name type="synonym">Chrysanthemum cinerariifolium</name>
    <dbReference type="NCBI Taxonomy" id="118510"/>
    <lineage>
        <taxon>Eukaryota</taxon>
        <taxon>Viridiplantae</taxon>
        <taxon>Streptophyta</taxon>
        <taxon>Embryophyta</taxon>
        <taxon>Tracheophyta</taxon>
        <taxon>Spermatophyta</taxon>
        <taxon>Magnoliopsida</taxon>
        <taxon>eudicotyledons</taxon>
        <taxon>Gunneridae</taxon>
        <taxon>Pentapetalae</taxon>
        <taxon>asterids</taxon>
        <taxon>campanulids</taxon>
        <taxon>Asterales</taxon>
        <taxon>Asteraceae</taxon>
        <taxon>Asteroideae</taxon>
        <taxon>Anthemideae</taxon>
        <taxon>Anthemidinae</taxon>
        <taxon>Tanacetum</taxon>
    </lineage>
</organism>
<proteinExistence type="predicted"/>
<dbReference type="PANTHER" id="PTHR46890">
    <property type="entry name" value="NON-LTR RETROLELEMENT REVERSE TRANSCRIPTASE-LIKE PROTEIN-RELATED"/>
    <property type="match status" value="1"/>
</dbReference>
<gene>
    <name evidence="3" type="ORF">Tci_471997</name>
</gene>
<dbReference type="AlphaFoldDB" id="A0A699HYM5"/>
<feature type="coiled-coil region" evidence="1">
    <location>
        <begin position="115"/>
        <end position="142"/>
    </location>
</feature>
<keyword evidence="3" id="KW-0548">Nucleotidyltransferase</keyword>
<dbReference type="Pfam" id="PF00078">
    <property type="entry name" value="RVT_1"/>
    <property type="match status" value="1"/>
</dbReference>
<evidence type="ECO:0000313" key="3">
    <source>
        <dbReference type="EMBL" id="GEZ00024.1"/>
    </source>
</evidence>
<dbReference type="EMBL" id="BKCJ010230613">
    <property type="protein sequence ID" value="GEZ00024.1"/>
    <property type="molecule type" value="Genomic_DNA"/>
</dbReference>
<reference evidence="3" key="1">
    <citation type="journal article" date="2019" name="Sci. Rep.">
        <title>Draft genome of Tanacetum cinerariifolium, the natural source of mosquito coil.</title>
        <authorList>
            <person name="Yamashiro T."/>
            <person name="Shiraishi A."/>
            <person name="Satake H."/>
            <person name="Nakayama K."/>
        </authorList>
    </citation>
    <scope>NUCLEOTIDE SEQUENCE</scope>
</reference>
<feature type="domain" description="Reverse transcriptase" evidence="2">
    <location>
        <begin position="292"/>
        <end position="446"/>
    </location>
</feature>
<keyword evidence="3" id="KW-0808">Transferase</keyword>
<evidence type="ECO:0000259" key="2">
    <source>
        <dbReference type="Pfam" id="PF00078"/>
    </source>
</evidence>
<protein>
    <submittedName>
        <fullName evidence="3">Reverse transcriptase domain, zinc finger, CCHC-type</fullName>
    </submittedName>
</protein>
<name>A0A699HYM5_TANCI</name>
<keyword evidence="3" id="KW-0695">RNA-directed DNA polymerase</keyword>
<comment type="caution">
    <text evidence="3">The sequence shown here is derived from an EMBL/GenBank/DDBJ whole genome shotgun (WGS) entry which is preliminary data.</text>
</comment>
<keyword evidence="1" id="KW-0175">Coiled coil</keyword>
<dbReference type="PANTHER" id="PTHR46890:SF50">
    <property type="entry name" value="RNA-DIRECTED DNA POLYMERASE, EUKARYOTA, REVERSE TRANSCRIPTASE ZINC-BINDING DOMAIN PROTEIN-RELATED"/>
    <property type="match status" value="1"/>
</dbReference>
<sequence length="468" mass="53116">MWDVSLFKKHKVLDGDEGFIAILGEWLNVGTDCLIVVVYAPQDASKKRILWIRLQLITLPRYLSDHCLLLLKSHSCDYGPIPFKFFNSWLLDVELSLIVHRSWSSSHVTSGHHSTVLLKNKLQNLKNQIRSWRKDVVSRNDKVSRDLRAKVDNLNIKVESGLNETEIEERLSYLKKIEDFDHLKNLDHPTLVTLGIYEFSKEKFRATTHNRPHFNSTLLKSLPDFESSFLDNPFTCQEIKNAVWDYGGSKAPGSDGFSFKFIPSHWDIIGEDFSGMVKKFKLDGFIPRSTFEKAFDSLDWGFLDHIMTQMGFSGKWRMWIRGCLKSAYGSVLVNGSPTREFKIEKGLRQGEALSPFLFIIAVEALHVSLQEAKSRNLFEGINVGSLEVDISHLQFALVIGKWSIENASNLCRILRCFNLASGLKVNVFKSKLFGVGVDSTETHNLGSILNVQPSTLPYSYPGLLIGAI</sequence>
<dbReference type="GO" id="GO:0003964">
    <property type="term" value="F:RNA-directed DNA polymerase activity"/>
    <property type="evidence" value="ECO:0007669"/>
    <property type="project" value="UniProtKB-KW"/>
</dbReference>
<evidence type="ECO:0000256" key="1">
    <source>
        <dbReference type="SAM" id="Coils"/>
    </source>
</evidence>
<dbReference type="InterPro" id="IPR052343">
    <property type="entry name" value="Retrotransposon-Effector_Assoc"/>
</dbReference>
<dbReference type="InterPro" id="IPR000477">
    <property type="entry name" value="RT_dom"/>
</dbReference>
<accession>A0A699HYM5</accession>